<reference evidence="10 11" key="1">
    <citation type="submission" date="2018-11" db="EMBL/GenBank/DDBJ databases">
        <title>Genome assembly of Steccherinum ochraceum LE-BIN_3174, the white-rot fungus of the Steccherinaceae family (The Residual Polyporoid clade, Polyporales, Basidiomycota).</title>
        <authorList>
            <person name="Fedorova T.V."/>
            <person name="Glazunova O.A."/>
            <person name="Landesman E.O."/>
            <person name="Moiseenko K.V."/>
            <person name="Psurtseva N.V."/>
            <person name="Savinova O.S."/>
            <person name="Shakhova N.V."/>
            <person name="Tyazhelova T.V."/>
            <person name="Vasina D.V."/>
        </authorList>
    </citation>
    <scope>NUCLEOTIDE SEQUENCE [LARGE SCALE GENOMIC DNA]</scope>
    <source>
        <strain evidence="10 11">LE-BIN_3174</strain>
    </source>
</reference>
<evidence type="ECO:0000256" key="5">
    <source>
        <dbReference type="ARBA" id="ARBA00022723"/>
    </source>
</evidence>
<keyword evidence="4 9" id="KW-0349">Heme</keyword>
<dbReference type="InterPro" id="IPR001128">
    <property type="entry name" value="Cyt_P450"/>
</dbReference>
<dbReference type="GO" id="GO:0004497">
    <property type="term" value="F:monooxygenase activity"/>
    <property type="evidence" value="ECO:0007669"/>
    <property type="project" value="UniProtKB-KW"/>
</dbReference>
<keyword evidence="5 9" id="KW-0479">Metal-binding</keyword>
<feature type="binding site" description="axial binding residue" evidence="9">
    <location>
        <position position="482"/>
    </location>
    <ligand>
        <name>heme</name>
        <dbReference type="ChEBI" id="CHEBI:30413"/>
    </ligand>
    <ligandPart>
        <name>Fe</name>
        <dbReference type="ChEBI" id="CHEBI:18248"/>
    </ligandPart>
</feature>
<dbReference type="InterPro" id="IPR036396">
    <property type="entry name" value="Cyt_P450_sf"/>
</dbReference>
<dbReference type="PRINTS" id="PR00463">
    <property type="entry name" value="EP450I"/>
</dbReference>
<evidence type="ECO:0000313" key="10">
    <source>
        <dbReference type="EMBL" id="TCD67732.1"/>
    </source>
</evidence>
<comment type="cofactor">
    <cofactor evidence="1 9">
        <name>heme</name>
        <dbReference type="ChEBI" id="CHEBI:30413"/>
    </cofactor>
</comment>
<accession>A0A4R0RKS1</accession>
<dbReference type="InterPro" id="IPR002401">
    <property type="entry name" value="Cyt_P450_E_grp-I"/>
</dbReference>
<dbReference type="Gene3D" id="1.10.630.10">
    <property type="entry name" value="Cytochrome P450"/>
    <property type="match status" value="1"/>
</dbReference>
<gene>
    <name evidence="10" type="primary">DIT2_19</name>
    <name evidence="10" type="ORF">EIP91_011974</name>
</gene>
<dbReference type="GO" id="GO:0016705">
    <property type="term" value="F:oxidoreductase activity, acting on paired donors, with incorporation or reduction of molecular oxygen"/>
    <property type="evidence" value="ECO:0007669"/>
    <property type="project" value="InterPro"/>
</dbReference>
<dbReference type="Proteomes" id="UP000292702">
    <property type="component" value="Unassembled WGS sequence"/>
</dbReference>
<proteinExistence type="inferred from homology"/>
<comment type="similarity">
    <text evidence="3">Belongs to the cytochrome P450 family.</text>
</comment>
<dbReference type="GO" id="GO:0005506">
    <property type="term" value="F:iron ion binding"/>
    <property type="evidence" value="ECO:0007669"/>
    <property type="project" value="InterPro"/>
</dbReference>
<evidence type="ECO:0000313" key="11">
    <source>
        <dbReference type="Proteomes" id="UP000292702"/>
    </source>
</evidence>
<keyword evidence="8" id="KW-0503">Monooxygenase</keyword>
<dbReference type="PRINTS" id="PR00385">
    <property type="entry name" value="P450"/>
</dbReference>
<organism evidence="10 11">
    <name type="scientific">Steccherinum ochraceum</name>
    <dbReference type="NCBI Taxonomy" id="92696"/>
    <lineage>
        <taxon>Eukaryota</taxon>
        <taxon>Fungi</taxon>
        <taxon>Dikarya</taxon>
        <taxon>Basidiomycota</taxon>
        <taxon>Agaricomycotina</taxon>
        <taxon>Agaricomycetes</taxon>
        <taxon>Polyporales</taxon>
        <taxon>Steccherinaceae</taxon>
        <taxon>Steccherinum</taxon>
    </lineage>
</organism>
<evidence type="ECO:0000256" key="4">
    <source>
        <dbReference type="ARBA" id="ARBA00022617"/>
    </source>
</evidence>
<dbReference type="SUPFAM" id="SSF48264">
    <property type="entry name" value="Cytochrome P450"/>
    <property type="match status" value="1"/>
</dbReference>
<protein>
    <submittedName>
        <fullName evidence="10">Cytochrome P450-dit2</fullName>
    </submittedName>
</protein>
<evidence type="ECO:0000256" key="3">
    <source>
        <dbReference type="ARBA" id="ARBA00010617"/>
    </source>
</evidence>
<sequence>MGIVLQSVVAGGLVWVVWQVWRTFLRCYFESSSVDHLHGPVPKSTFLGSWGDVTGHDSWAFWDDLAENYGGVVKVQGLLGEKNLHVSDPAALHTILVKEQSNFPEPYMFLTMNQVVLGHGLFATEGAVHRKQRKILNPAFASAYLKRLTPVFAQVATRLCDGISAQVKNGAREVDMVKWVARAALEFIGQGGMGYSFDSLVSNEPNAHRDAVKALLPAVFDIPHYLVVLPLARFLVPHRYQRWLVDRYPDKGVQRLKSIVDLLWDKSSDIITARRVAVEKSGEEDTAKDIISILLRANMKASAEDRLPDDQLVAQVSTMISAATDTSSNLMARILSLLTQHPEVQDKLRKEVLESSVVEEDDMSYDTVLSLPYLDAIYRETARLYPVSLYIQRTAEKDTVLPLWKPVMDKHGKSIDSLPIAKGTPVMIGIYAYNRSKAIWGDDAEEWKPERWLAPLPDTFKSLPGTAVYSNMMTFIGGPRGCIGFKYAELEIKTILCHLLKRFKFTATDQVVMWNTSMVVYPTTAEKTSEAKMMMNVELVRS</sequence>
<dbReference type="CDD" id="cd11069">
    <property type="entry name" value="CYP_FUM15-like"/>
    <property type="match status" value="1"/>
</dbReference>
<dbReference type="InterPro" id="IPR050121">
    <property type="entry name" value="Cytochrome_P450_monoxygenase"/>
</dbReference>
<dbReference type="PANTHER" id="PTHR24305">
    <property type="entry name" value="CYTOCHROME P450"/>
    <property type="match status" value="1"/>
</dbReference>
<comment type="pathway">
    <text evidence="2">Secondary metabolite biosynthesis.</text>
</comment>
<keyword evidence="11" id="KW-1185">Reference proteome</keyword>
<dbReference type="STRING" id="92696.A0A4R0RKS1"/>
<keyword evidence="6" id="KW-0560">Oxidoreductase</keyword>
<evidence type="ECO:0000256" key="9">
    <source>
        <dbReference type="PIRSR" id="PIRSR602401-1"/>
    </source>
</evidence>
<comment type="caution">
    <text evidence="10">The sequence shown here is derived from an EMBL/GenBank/DDBJ whole genome shotgun (WGS) entry which is preliminary data.</text>
</comment>
<evidence type="ECO:0000256" key="6">
    <source>
        <dbReference type="ARBA" id="ARBA00023002"/>
    </source>
</evidence>
<evidence type="ECO:0000256" key="1">
    <source>
        <dbReference type="ARBA" id="ARBA00001971"/>
    </source>
</evidence>
<dbReference type="PANTHER" id="PTHR24305:SF166">
    <property type="entry name" value="CYTOCHROME P450 12A4, MITOCHONDRIAL-RELATED"/>
    <property type="match status" value="1"/>
</dbReference>
<dbReference type="AlphaFoldDB" id="A0A4R0RKS1"/>
<evidence type="ECO:0000256" key="2">
    <source>
        <dbReference type="ARBA" id="ARBA00005179"/>
    </source>
</evidence>
<evidence type="ECO:0000256" key="8">
    <source>
        <dbReference type="ARBA" id="ARBA00023033"/>
    </source>
</evidence>
<name>A0A4R0RKS1_9APHY</name>
<dbReference type="Pfam" id="PF00067">
    <property type="entry name" value="p450"/>
    <property type="match status" value="1"/>
</dbReference>
<dbReference type="EMBL" id="RWJN01000087">
    <property type="protein sequence ID" value="TCD67732.1"/>
    <property type="molecule type" value="Genomic_DNA"/>
</dbReference>
<evidence type="ECO:0000256" key="7">
    <source>
        <dbReference type="ARBA" id="ARBA00023004"/>
    </source>
</evidence>
<dbReference type="OrthoDB" id="1470350at2759"/>
<dbReference type="GO" id="GO:0020037">
    <property type="term" value="F:heme binding"/>
    <property type="evidence" value="ECO:0007669"/>
    <property type="project" value="InterPro"/>
</dbReference>
<keyword evidence="7 9" id="KW-0408">Iron</keyword>